<dbReference type="OrthoDB" id="9816011at2"/>
<dbReference type="InterPro" id="IPR009057">
    <property type="entry name" value="Homeodomain-like_sf"/>
</dbReference>
<keyword evidence="1" id="KW-0805">Transcription regulation</keyword>
<keyword evidence="3" id="KW-0804">Transcription</keyword>
<dbReference type="PROSITE" id="PS01124">
    <property type="entry name" value="HTH_ARAC_FAMILY_2"/>
    <property type="match status" value="1"/>
</dbReference>
<dbReference type="GO" id="GO:0003700">
    <property type="term" value="F:DNA-binding transcription factor activity"/>
    <property type="evidence" value="ECO:0007669"/>
    <property type="project" value="InterPro"/>
</dbReference>
<keyword evidence="6" id="KW-1185">Reference proteome</keyword>
<dbReference type="PROSITE" id="PS00041">
    <property type="entry name" value="HTH_ARAC_FAMILY_1"/>
    <property type="match status" value="1"/>
</dbReference>
<sequence length="286" mass="33132">MRNYFVYLPDNGLCDAWRCTAISMGHTVIPPGSIYPPRRHPDDHHLDWRNGRILQAYQIVYISAGQGTFEYGPEHTRVAIQTGDIFVLFPGEWHRYEPDPTTGWTENWIECKSAAYDSLTEKGLLSPDRPVMHSNGHISDLFVRIHQLALEGATDNQALLSTLALSLLSLLARPREEVSRKYEQIVDAVRMYLLEHHTQVLDMDELARHFGISYSYLRRLFREQTGVSIKQFQLNIRLQRGCDFLINTDKSIKEISSLLGFANTFHFSKFFSKEKGMSPTEWRKRR</sequence>
<dbReference type="STRING" id="655353.SAMN04488056_103445"/>
<dbReference type="InterPro" id="IPR003313">
    <property type="entry name" value="AraC-bd"/>
</dbReference>
<evidence type="ECO:0000313" key="5">
    <source>
        <dbReference type="EMBL" id="SFO17472.1"/>
    </source>
</evidence>
<dbReference type="SUPFAM" id="SSF51215">
    <property type="entry name" value="Regulatory protein AraC"/>
    <property type="match status" value="1"/>
</dbReference>
<evidence type="ECO:0000256" key="3">
    <source>
        <dbReference type="ARBA" id="ARBA00023163"/>
    </source>
</evidence>
<dbReference type="PANTHER" id="PTHR43280">
    <property type="entry name" value="ARAC-FAMILY TRANSCRIPTIONAL REGULATOR"/>
    <property type="match status" value="1"/>
</dbReference>
<dbReference type="AlphaFoldDB" id="A0A1I5F149"/>
<dbReference type="InterPro" id="IPR037923">
    <property type="entry name" value="HTH-like"/>
</dbReference>
<dbReference type="SUPFAM" id="SSF46689">
    <property type="entry name" value="Homeodomain-like"/>
    <property type="match status" value="2"/>
</dbReference>
<evidence type="ECO:0000256" key="1">
    <source>
        <dbReference type="ARBA" id="ARBA00023015"/>
    </source>
</evidence>
<protein>
    <submittedName>
        <fullName evidence="5">AraC-type DNA-binding protein</fullName>
    </submittedName>
</protein>
<feature type="domain" description="HTH araC/xylS-type" evidence="4">
    <location>
        <begin position="187"/>
        <end position="285"/>
    </location>
</feature>
<dbReference type="Pfam" id="PF02311">
    <property type="entry name" value="AraC_binding"/>
    <property type="match status" value="1"/>
</dbReference>
<keyword evidence="2 5" id="KW-0238">DNA-binding</keyword>
<dbReference type="Pfam" id="PF12833">
    <property type="entry name" value="HTH_18"/>
    <property type="match status" value="1"/>
</dbReference>
<dbReference type="InterPro" id="IPR014710">
    <property type="entry name" value="RmlC-like_jellyroll"/>
</dbReference>
<dbReference type="InterPro" id="IPR018060">
    <property type="entry name" value="HTH_AraC"/>
</dbReference>
<evidence type="ECO:0000259" key="4">
    <source>
        <dbReference type="PROSITE" id="PS01124"/>
    </source>
</evidence>
<dbReference type="Gene3D" id="1.10.10.60">
    <property type="entry name" value="Homeodomain-like"/>
    <property type="match status" value="2"/>
</dbReference>
<dbReference type="InterPro" id="IPR018062">
    <property type="entry name" value="HTH_AraC-typ_CS"/>
</dbReference>
<evidence type="ECO:0000313" key="6">
    <source>
        <dbReference type="Proteomes" id="UP000199236"/>
    </source>
</evidence>
<dbReference type="Proteomes" id="UP000199236">
    <property type="component" value="Unassembled WGS sequence"/>
</dbReference>
<dbReference type="RefSeq" id="WP_090071222.1">
    <property type="nucleotide sequence ID" value="NZ_FOVR01000003.1"/>
</dbReference>
<dbReference type="GO" id="GO:0043565">
    <property type="term" value="F:sequence-specific DNA binding"/>
    <property type="evidence" value="ECO:0007669"/>
    <property type="project" value="InterPro"/>
</dbReference>
<dbReference type="PANTHER" id="PTHR43280:SF30">
    <property type="entry name" value="MMSAB OPERON REGULATORY PROTEIN"/>
    <property type="match status" value="1"/>
</dbReference>
<name>A0A1I5F149_9HYPH</name>
<accession>A0A1I5F149</accession>
<reference evidence="5 6" key="1">
    <citation type="submission" date="2016-10" db="EMBL/GenBank/DDBJ databases">
        <authorList>
            <person name="de Groot N.N."/>
        </authorList>
    </citation>
    <scope>NUCLEOTIDE SEQUENCE [LARGE SCALE GENOMIC DNA]</scope>
    <source>
        <strain evidence="5 6">CGMCC 1.9157</strain>
    </source>
</reference>
<organism evidence="5 6">
    <name type="scientific">Cohaesibacter marisflavi</name>
    <dbReference type="NCBI Taxonomy" id="655353"/>
    <lineage>
        <taxon>Bacteria</taxon>
        <taxon>Pseudomonadati</taxon>
        <taxon>Pseudomonadota</taxon>
        <taxon>Alphaproteobacteria</taxon>
        <taxon>Hyphomicrobiales</taxon>
        <taxon>Cohaesibacteraceae</taxon>
    </lineage>
</organism>
<proteinExistence type="predicted"/>
<evidence type="ECO:0000256" key="2">
    <source>
        <dbReference type="ARBA" id="ARBA00023125"/>
    </source>
</evidence>
<dbReference type="SMART" id="SM00342">
    <property type="entry name" value="HTH_ARAC"/>
    <property type="match status" value="1"/>
</dbReference>
<dbReference type="Gene3D" id="2.60.120.10">
    <property type="entry name" value="Jelly Rolls"/>
    <property type="match status" value="1"/>
</dbReference>
<gene>
    <name evidence="5" type="ORF">SAMN04488056_103445</name>
</gene>
<dbReference type="EMBL" id="FOVR01000003">
    <property type="protein sequence ID" value="SFO17472.1"/>
    <property type="molecule type" value="Genomic_DNA"/>
</dbReference>